<gene>
    <name evidence="7" type="ORF">TrVE_jg2256</name>
</gene>
<keyword evidence="4 6" id="KW-1133">Transmembrane helix</keyword>
<evidence type="ECO:0000256" key="1">
    <source>
        <dbReference type="ARBA" id="ARBA00004141"/>
    </source>
</evidence>
<dbReference type="EMBL" id="BRXX01000149">
    <property type="protein sequence ID" value="GMH94013.1"/>
    <property type="molecule type" value="Genomic_DNA"/>
</dbReference>
<feature type="transmembrane region" description="Helical" evidence="6">
    <location>
        <begin position="168"/>
        <end position="187"/>
    </location>
</feature>
<comment type="caution">
    <text evidence="7">The sequence shown here is derived from an EMBL/GenBank/DDBJ whole genome shotgun (WGS) entry which is preliminary data.</text>
</comment>
<keyword evidence="8" id="KW-1185">Reference proteome</keyword>
<comment type="similarity">
    <text evidence="2">Belongs to the XK family.</text>
</comment>
<proteinExistence type="inferred from homology"/>
<accession>A0A9W7BWI0</accession>
<sequence length="472" mass="52642">MSSVLPTRSLLSPIELSRLRGTDLGVALRDILTTHTPRLGFEDMLIQEVMRVLSNHAENFDADSASVIQAPFFAPMVAKALQNQLVLVPEKVQSAVADLTSDDGLLLGSCLSRCLTAKAGPTAAVSKWCKSCPALTELDKNCPFFRPTFNVIAKHLIKQSSWGSKRRLYVNALLSIFDMITDLSMIAKYTRTPGQNEYANSLSIMVALTLTLQLIGCWINMHKGPKRECAKEMIIALSCLKPGVDAYRVASGTERPAGHALFSLEIELTCTKIFEMVCESIPGSVLQVSALLSSGGYSKQAIFSIIVSALTTGYSAATISYDFDTGEQRPSEKETLWRVVTFLSCSWLAVFFSFLCFIKGEYRKTFWSTQTTRGWVISLFTAGETDSAKSVVFIAKKSLWVEIRDDVKRWCLENWERWEEEKPEWFNEYFNGVVDDDMIPNASLLQMKVKAGGERRRSSIFKTIGGIEMKEK</sequence>
<feature type="transmembrane region" description="Helical" evidence="6">
    <location>
        <begin position="301"/>
        <end position="323"/>
    </location>
</feature>
<feature type="transmembrane region" description="Helical" evidence="6">
    <location>
        <begin position="335"/>
        <end position="358"/>
    </location>
</feature>
<dbReference type="AlphaFoldDB" id="A0A9W7BWI0"/>
<keyword evidence="3 6" id="KW-0812">Transmembrane</keyword>
<dbReference type="GO" id="GO:0005886">
    <property type="term" value="C:plasma membrane"/>
    <property type="evidence" value="ECO:0007669"/>
    <property type="project" value="UniProtKB-ARBA"/>
</dbReference>
<dbReference type="InterPro" id="IPR018629">
    <property type="entry name" value="XK-rel"/>
</dbReference>
<evidence type="ECO:0000313" key="7">
    <source>
        <dbReference type="EMBL" id="GMH94013.1"/>
    </source>
</evidence>
<evidence type="ECO:0000256" key="2">
    <source>
        <dbReference type="ARBA" id="ARBA00008789"/>
    </source>
</evidence>
<comment type="subcellular location">
    <subcellularLocation>
        <location evidence="1">Membrane</location>
        <topology evidence="1">Multi-pass membrane protein</topology>
    </subcellularLocation>
</comment>
<keyword evidence="5 6" id="KW-0472">Membrane</keyword>
<evidence type="ECO:0000256" key="4">
    <source>
        <dbReference type="ARBA" id="ARBA00022989"/>
    </source>
</evidence>
<protein>
    <submittedName>
        <fullName evidence="7">Uncharacterized protein</fullName>
    </submittedName>
</protein>
<dbReference type="Pfam" id="PF09815">
    <property type="entry name" value="XK-related"/>
    <property type="match status" value="1"/>
</dbReference>
<evidence type="ECO:0000256" key="5">
    <source>
        <dbReference type="ARBA" id="ARBA00023136"/>
    </source>
</evidence>
<name>A0A9W7BWI0_9STRA</name>
<evidence type="ECO:0000313" key="8">
    <source>
        <dbReference type="Proteomes" id="UP001165160"/>
    </source>
</evidence>
<reference evidence="8" key="1">
    <citation type="journal article" date="2023" name="Commun. Biol.">
        <title>Genome analysis of Parmales, the sister group of diatoms, reveals the evolutionary specialization of diatoms from phago-mixotrophs to photoautotrophs.</title>
        <authorList>
            <person name="Ban H."/>
            <person name="Sato S."/>
            <person name="Yoshikawa S."/>
            <person name="Yamada K."/>
            <person name="Nakamura Y."/>
            <person name="Ichinomiya M."/>
            <person name="Sato N."/>
            <person name="Blanc-Mathieu R."/>
            <person name="Endo H."/>
            <person name="Kuwata A."/>
            <person name="Ogata H."/>
        </authorList>
    </citation>
    <scope>NUCLEOTIDE SEQUENCE [LARGE SCALE GENOMIC DNA]</scope>
    <source>
        <strain evidence="8">NIES 3699</strain>
    </source>
</reference>
<organism evidence="7 8">
    <name type="scientific">Triparma verrucosa</name>
    <dbReference type="NCBI Taxonomy" id="1606542"/>
    <lineage>
        <taxon>Eukaryota</taxon>
        <taxon>Sar</taxon>
        <taxon>Stramenopiles</taxon>
        <taxon>Ochrophyta</taxon>
        <taxon>Bolidophyceae</taxon>
        <taxon>Parmales</taxon>
        <taxon>Triparmaceae</taxon>
        <taxon>Triparma</taxon>
    </lineage>
</organism>
<evidence type="ECO:0000256" key="3">
    <source>
        <dbReference type="ARBA" id="ARBA00022692"/>
    </source>
</evidence>
<feature type="transmembrane region" description="Helical" evidence="6">
    <location>
        <begin position="199"/>
        <end position="221"/>
    </location>
</feature>
<dbReference type="Proteomes" id="UP001165160">
    <property type="component" value="Unassembled WGS sequence"/>
</dbReference>
<evidence type="ECO:0000256" key="6">
    <source>
        <dbReference type="SAM" id="Phobius"/>
    </source>
</evidence>